<evidence type="ECO:0000313" key="2">
    <source>
        <dbReference type="EMBL" id="USW57348.1"/>
    </source>
</evidence>
<reference evidence="2" key="1">
    <citation type="submission" date="2022-06" db="EMBL/GenBank/DDBJ databases">
        <title>Complete genome sequences of two strains of the flax pathogen Septoria linicola.</title>
        <authorList>
            <person name="Lapalu N."/>
            <person name="Simon A."/>
            <person name="Demenou B."/>
            <person name="Paumier D."/>
            <person name="Guillot M.-P."/>
            <person name="Gout L."/>
            <person name="Valade R."/>
        </authorList>
    </citation>
    <scope>NUCLEOTIDE SEQUENCE</scope>
    <source>
        <strain evidence="2">SE15195</strain>
    </source>
</reference>
<dbReference type="EMBL" id="CP099426">
    <property type="protein sequence ID" value="USW57348.1"/>
    <property type="molecule type" value="Genomic_DNA"/>
</dbReference>
<organism evidence="2 3">
    <name type="scientific">Septoria linicola</name>
    <dbReference type="NCBI Taxonomy" id="215465"/>
    <lineage>
        <taxon>Eukaryota</taxon>
        <taxon>Fungi</taxon>
        <taxon>Dikarya</taxon>
        <taxon>Ascomycota</taxon>
        <taxon>Pezizomycotina</taxon>
        <taxon>Dothideomycetes</taxon>
        <taxon>Dothideomycetidae</taxon>
        <taxon>Mycosphaerellales</taxon>
        <taxon>Mycosphaerellaceae</taxon>
        <taxon>Septoria</taxon>
    </lineage>
</organism>
<dbReference type="Proteomes" id="UP001056384">
    <property type="component" value="Chromosome 9"/>
</dbReference>
<dbReference type="InterPro" id="IPR032675">
    <property type="entry name" value="LRR_dom_sf"/>
</dbReference>
<dbReference type="AlphaFoldDB" id="A0A9Q9EQA8"/>
<sequence length="356" mass="40343">MSRKLAALPWLNDSIWEWLTTDYGSDGESILSEDADSYDTDDEGSHSKHYASSVYELMLLALCKDAQVLHLDGRELIGGSAKRHNEWEQVIYSYMDDFKFQKITMEVWRGSSSHERIQLENINQLLSLSSLHSLALAGVGDRHGFHHQTQLSPNRLQSLEIRKCDIEVEDFEQLIRACPLLRSLTLQWESRRDNYFREDWHDLGNLVRGLTCLETLVIDHVDDLEPSTEEELLEEEDLVDSDAVGSLSSLSSLKHLTISSVALFGEAGTYTINVLDDSTDGGQSSILEHLLPGSLKTLTILHHAYLFDESIGLLLHDCFVAKLDQLTLFNSQKDRWLSKDGVEHHIPIATHNLFAL</sequence>
<keyword evidence="3" id="KW-1185">Reference proteome</keyword>
<dbReference type="Gene3D" id="3.80.10.10">
    <property type="entry name" value="Ribonuclease Inhibitor"/>
    <property type="match status" value="1"/>
</dbReference>
<accession>A0A9Q9EQA8</accession>
<protein>
    <submittedName>
        <fullName evidence="2">Leucine-rich repeat domain superfamily</fullName>
    </submittedName>
</protein>
<evidence type="ECO:0000259" key="1">
    <source>
        <dbReference type="Pfam" id="PF24758"/>
    </source>
</evidence>
<proteinExistence type="predicted"/>
<dbReference type="SUPFAM" id="SSF52047">
    <property type="entry name" value="RNI-like"/>
    <property type="match status" value="1"/>
</dbReference>
<feature type="domain" description="F-box/LRR-repeat protein 15/At3g58940/PEG3-like LRR" evidence="1">
    <location>
        <begin position="122"/>
        <end position="225"/>
    </location>
</feature>
<dbReference type="InterPro" id="IPR055411">
    <property type="entry name" value="LRR_FXL15/At3g58940/PEG3-like"/>
</dbReference>
<dbReference type="Pfam" id="PF24758">
    <property type="entry name" value="LRR_At5g56370"/>
    <property type="match status" value="1"/>
</dbReference>
<evidence type="ECO:0000313" key="3">
    <source>
        <dbReference type="Proteomes" id="UP001056384"/>
    </source>
</evidence>
<name>A0A9Q9EQA8_9PEZI</name>
<gene>
    <name evidence="2" type="ORF">Slin15195_G106670</name>
</gene>